<comment type="catalytic activity">
    <reaction evidence="1">
        <text>Hydrolyzes the link between N-acetylmuramoyl residues and L-amino acid residues in certain cell-wall glycopeptides.</text>
        <dbReference type="EC" id="3.5.1.28"/>
    </reaction>
</comment>
<dbReference type="RefSeq" id="WP_406767998.1">
    <property type="nucleotide sequence ID" value="NZ_JBJHZZ010000001.1"/>
</dbReference>
<name>A0ABW8SYJ9_9CLOT</name>
<dbReference type="SUPFAM" id="SSF55846">
    <property type="entry name" value="N-acetylmuramoyl-L-alanine amidase-like"/>
    <property type="match status" value="1"/>
</dbReference>
<evidence type="ECO:0000256" key="4">
    <source>
        <dbReference type="ARBA" id="ARBA00023316"/>
    </source>
</evidence>
<reference evidence="6 7" key="1">
    <citation type="submission" date="2024-11" db="EMBL/GenBank/DDBJ databases">
        <authorList>
            <person name="Heng Y.C."/>
            <person name="Lim A.C.H."/>
            <person name="Lee J.K.Y."/>
            <person name="Kittelmann S."/>
        </authorList>
    </citation>
    <scope>NUCLEOTIDE SEQUENCE [LARGE SCALE GENOMIC DNA]</scope>
    <source>
        <strain evidence="6 7">WILCCON 0185</strain>
    </source>
</reference>
<dbReference type="Gene3D" id="3.40.80.10">
    <property type="entry name" value="Peptidoglycan recognition protein-like"/>
    <property type="match status" value="1"/>
</dbReference>
<dbReference type="InterPro" id="IPR051206">
    <property type="entry name" value="NAMLAA_amidase_2"/>
</dbReference>
<organism evidence="6 7">
    <name type="scientific">Candidatus Clostridium stratigraminis</name>
    <dbReference type="NCBI Taxonomy" id="3381661"/>
    <lineage>
        <taxon>Bacteria</taxon>
        <taxon>Bacillati</taxon>
        <taxon>Bacillota</taxon>
        <taxon>Clostridia</taxon>
        <taxon>Eubacteriales</taxon>
        <taxon>Clostridiaceae</taxon>
        <taxon>Clostridium</taxon>
    </lineage>
</organism>
<protein>
    <recommendedName>
        <fullName evidence="2">N-acetylmuramoyl-L-alanine amidase</fullName>
        <ecNumber evidence="2">3.5.1.28</ecNumber>
    </recommendedName>
</protein>
<evidence type="ECO:0000256" key="2">
    <source>
        <dbReference type="ARBA" id="ARBA00011901"/>
    </source>
</evidence>
<dbReference type="CDD" id="cd06583">
    <property type="entry name" value="PGRP"/>
    <property type="match status" value="1"/>
</dbReference>
<dbReference type="PANTHER" id="PTHR30417">
    <property type="entry name" value="N-ACETYLMURAMOYL-L-ALANINE AMIDASE AMID"/>
    <property type="match status" value="1"/>
</dbReference>
<dbReference type="Pfam" id="PF01510">
    <property type="entry name" value="Amidase_2"/>
    <property type="match status" value="1"/>
</dbReference>
<evidence type="ECO:0000313" key="6">
    <source>
        <dbReference type="EMBL" id="MFL0245538.1"/>
    </source>
</evidence>
<feature type="domain" description="N-acetylmuramoyl-L-alanine amidase" evidence="5">
    <location>
        <begin position="12"/>
        <end position="142"/>
    </location>
</feature>
<dbReference type="EC" id="3.5.1.28" evidence="2"/>
<evidence type="ECO:0000256" key="1">
    <source>
        <dbReference type="ARBA" id="ARBA00001561"/>
    </source>
</evidence>
<dbReference type="InterPro" id="IPR036505">
    <property type="entry name" value="Amidase/PGRP_sf"/>
</dbReference>
<keyword evidence="4" id="KW-0961">Cell wall biogenesis/degradation</keyword>
<accession>A0ABW8SYJ9</accession>
<evidence type="ECO:0000313" key="7">
    <source>
        <dbReference type="Proteomes" id="UP001623591"/>
    </source>
</evidence>
<comment type="caution">
    <text evidence="6">The sequence shown here is derived from an EMBL/GenBank/DDBJ whole genome shotgun (WGS) entry which is preliminary data.</text>
</comment>
<proteinExistence type="predicted"/>
<gene>
    <name evidence="6" type="ORF">ACJDUG_00930</name>
</gene>
<dbReference type="EMBL" id="JBJHZZ010000001">
    <property type="protein sequence ID" value="MFL0245538.1"/>
    <property type="molecule type" value="Genomic_DNA"/>
</dbReference>
<keyword evidence="3" id="KW-0378">Hydrolase</keyword>
<keyword evidence="7" id="KW-1185">Reference proteome</keyword>
<evidence type="ECO:0000259" key="5">
    <source>
        <dbReference type="SMART" id="SM00644"/>
    </source>
</evidence>
<dbReference type="PANTHER" id="PTHR30417:SF1">
    <property type="entry name" value="N-ACETYLMURAMOYL-L-ALANINE AMIDASE AMID"/>
    <property type="match status" value="1"/>
</dbReference>
<sequence>MNYIVDQQLINYNRPKTALVPQGFVVHATDDVGATAQNEHDYFNSGNRSASAHYVVEWTKIIQMIPDNEQAWHAGATANKKYLSVEICEPANNNASQFQEAWNRAVWLVASKCIQYGWDTSKIYSHADISNLYHETDHTDPIGYFKQYGKSMDQFKNEVQNQINLLKRGYVDMKKIVTYLGDADAFAAIVVARKNQCPLMLKSDYDASGLKADQVIPIGGKPGSDRYSTFKDAANLV</sequence>
<dbReference type="Proteomes" id="UP001623591">
    <property type="component" value="Unassembled WGS sequence"/>
</dbReference>
<evidence type="ECO:0000256" key="3">
    <source>
        <dbReference type="ARBA" id="ARBA00022801"/>
    </source>
</evidence>
<dbReference type="InterPro" id="IPR002502">
    <property type="entry name" value="Amidase_domain"/>
</dbReference>
<dbReference type="SMART" id="SM00644">
    <property type="entry name" value="Ami_2"/>
    <property type="match status" value="1"/>
</dbReference>